<protein>
    <recommendedName>
        <fullName evidence="1">NodB homology domain-containing protein</fullName>
    </recommendedName>
</protein>
<gene>
    <name evidence="2" type="ORF">METZ01_LOCUS130296</name>
</gene>
<dbReference type="EMBL" id="UINC01018436">
    <property type="protein sequence ID" value="SVA77442.1"/>
    <property type="molecule type" value="Genomic_DNA"/>
</dbReference>
<dbReference type="Gene3D" id="3.20.20.370">
    <property type="entry name" value="Glycoside hydrolase/deacetylase"/>
    <property type="match status" value="1"/>
</dbReference>
<dbReference type="PROSITE" id="PS51677">
    <property type="entry name" value="NODB"/>
    <property type="match status" value="1"/>
</dbReference>
<sequence>MREIQVVFGIDMETDIGSWTPFYEGVTKGTPLLLNLFAKKSIPVTAFWVADTARRFPEIVREMESAGHETGTHSLYHETVGDSLFEIPGTYPLLPEEVQPRIKLATDILEDIVGHKVVSWRCPRLFGGTHVTNALEALGYECDATYPMYFYNEQLFPYHPSQENWTEQGSLNLIEIIQFADMRMESKDEYGRDKDQWPLYRTQSTEDFIPHIESFMSYLEKNDQSQKPIVLCFYFHPWEFWEMPEGVIHFGEGGVLPDPFLTKGCGKYCLNQVELLIDWLKSKEASFLTAGQCARKWHEILALQEI</sequence>
<dbReference type="PANTHER" id="PTHR47561">
    <property type="entry name" value="POLYSACCHARIDE DEACETYLASE FAMILY PROTEIN (AFU_ORTHOLOGUE AFUA_6G05030)"/>
    <property type="match status" value="1"/>
</dbReference>
<proteinExistence type="predicted"/>
<feature type="domain" description="NodB homology" evidence="1">
    <location>
        <begin position="14"/>
        <end position="234"/>
    </location>
</feature>
<dbReference type="InterPro" id="IPR011330">
    <property type="entry name" value="Glyco_hydro/deAcase_b/a-brl"/>
</dbReference>
<organism evidence="2">
    <name type="scientific">marine metagenome</name>
    <dbReference type="NCBI Taxonomy" id="408172"/>
    <lineage>
        <taxon>unclassified sequences</taxon>
        <taxon>metagenomes</taxon>
        <taxon>ecological metagenomes</taxon>
    </lineage>
</organism>
<dbReference type="GO" id="GO:0016810">
    <property type="term" value="F:hydrolase activity, acting on carbon-nitrogen (but not peptide) bonds"/>
    <property type="evidence" value="ECO:0007669"/>
    <property type="project" value="InterPro"/>
</dbReference>
<dbReference type="GO" id="GO:0005975">
    <property type="term" value="P:carbohydrate metabolic process"/>
    <property type="evidence" value="ECO:0007669"/>
    <property type="project" value="InterPro"/>
</dbReference>
<name>A0A381YLH7_9ZZZZ</name>
<dbReference type="AlphaFoldDB" id="A0A381YLH7"/>
<reference evidence="2" key="1">
    <citation type="submission" date="2018-05" db="EMBL/GenBank/DDBJ databases">
        <authorList>
            <person name="Lanie J.A."/>
            <person name="Ng W.-L."/>
            <person name="Kazmierczak K.M."/>
            <person name="Andrzejewski T.M."/>
            <person name="Davidsen T.M."/>
            <person name="Wayne K.J."/>
            <person name="Tettelin H."/>
            <person name="Glass J.I."/>
            <person name="Rusch D."/>
            <person name="Podicherti R."/>
            <person name="Tsui H.-C.T."/>
            <person name="Winkler M.E."/>
        </authorList>
    </citation>
    <scope>NUCLEOTIDE SEQUENCE</scope>
</reference>
<evidence type="ECO:0000313" key="2">
    <source>
        <dbReference type="EMBL" id="SVA77442.1"/>
    </source>
</evidence>
<dbReference type="InterPro" id="IPR002509">
    <property type="entry name" value="NODB_dom"/>
</dbReference>
<dbReference type="PANTHER" id="PTHR47561:SF1">
    <property type="entry name" value="POLYSACCHARIDE DEACETYLASE FAMILY PROTEIN (AFU_ORTHOLOGUE AFUA_6G05030)"/>
    <property type="match status" value="1"/>
</dbReference>
<evidence type="ECO:0000259" key="1">
    <source>
        <dbReference type="PROSITE" id="PS51677"/>
    </source>
</evidence>
<accession>A0A381YLH7</accession>
<dbReference type="SUPFAM" id="SSF88713">
    <property type="entry name" value="Glycoside hydrolase/deacetylase"/>
    <property type="match status" value="1"/>
</dbReference>
<dbReference type="Pfam" id="PF01522">
    <property type="entry name" value="Polysacc_deac_1"/>
    <property type="match status" value="1"/>
</dbReference>